<evidence type="ECO:0000313" key="2">
    <source>
        <dbReference type="Proteomes" id="UP000311919"/>
    </source>
</evidence>
<proteinExistence type="predicted"/>
<dbReference type="OrthoDB" id="5407799at2759"/>
<dbReference type="GO" id="GO:0032154">
    <property type="term" value="C:cleavage furrow"/>
    <property type="evidence" value="ECO:0007669"/>
    <property type="project" value="TreeGrafter"/>
</dbReference>
<dbReference type="Gene3D" id="3.30.40.10">
    <property type="entry name" value="Zinc/RING finger domain, C3HC4 (zinc finger)"/>
    <property type="match status" value="1"/>
</dbReference>
<dbReference type="SUPFAM" id="SSF57845">
    <property type="entry name" value="B-box zinc-binding domain"/>
    <property type="match status" value="1"/>
</dbReference>
<sequence>MFCELCRVEFSSSTKKKSCKMCGSVQCSDCLKFKTKSHKPVCLDCYYDNKSLSNSNEQLHLPTASSCTVIKSSNLKPNKTNRIVLPDKDPKTDELIKRFKQLKMNQVKAVEDVSLLEYRFRRLKGLTDDKPTSSSIFSLSKTDEVSKLVQQYVEEAQISAECGSDLSLEDDPIKPENLPSCYMCEGIAEFLCKECDDNFCKRCFNKTHNKRERLEHATGMCKL</sequence>
<dbReference type="STRING" id="6182.A0A4Z2DDH5"/>
<dbReference type="Proteomes" id="UP000311919">
    <property type="component" value="Unassembled WGS sequence"/>
</dbReference>
<dbReference type="GO" id="GO:0030496">
    <property type="term" value="C:midbody"/>
    <property type="evidence" value="ECO:0007669"/>
    <property type="project" value="TreeGrafter"/>
</dbReference>
<dbReference type="GO" id="GO:0009838">
    <property type="term" value="P:abscission"/>
    <property type="evidence" value="ECO:0007669"/>
    <property type="project" value="TreeGrafter"/>
</dbReference>
<dbReference type="SUPFAM" id="SSF57903">
    <property type="entry name" value="FYVE/PHD zinc finger"/>
    <property type="match status" value="1"/>
</dbReference>
<dbReference type="InterPro" id="IPR011011">
    <property type="entry name" value="Znf_FYVE_PHD"/>
</dbReference>
<name>A0A4Z2DDH5_SCHJA</name>
<dbReference type="PANTHER" id="PTHR46603:SF1">
    <property type="entry name" value="ABSCISSION_NOCUT CHECKPOINT REGULATOR"/>
    <property type="match status" value="1"/>
</dbReference>
<organism evidence="1 2">
    <name type="scientific">Schistosoma japonicum</name>
    <name type="common">Blood fluke</name>
    <dbReference type="NCBI Taxonomy" id="6182"/>
    <lineage>
        <taxon>Eukaryota</taxon>
        <taxon>Metazoa</taxon>
        <taxon>Spiralia</taxon>
        <taxon>Lophotrochozoa</taxon>
        <taxon>Platyhelminthes</taxon>
        <taxon>Trematoda</taxon>
        <taxon>Digenea</taxon>
        <taxon>Strigeidida</taxon>
        <taxon>Schistosomatoidea</taxon>
        <taxon>Schistosomatidae</taxon>
        <taxon>Schistosoma</taxon>
    </lineage>
</organism>
<dbReference type="PANTHER" id="PTHR46603">
    <property type="entry name" value="ABSCISSION/NOCUT CHECKPOINT REGULATOR"/>
    <property type="match status" value="1"/>
</dbReference>
<dbReference type="GO" id="GO:0044878">
    <property type="term" value="P:mitotic cytokinesis checkpoint signaling"/>
    <property type="evidence" value="ECO:0007669"/>
    <property type="project" value="TreeGrafter"/>
</dbReference>
<reference evidence="1 2" key="1">
    <citation type="submission" date="2019-03" db="EMBL/GenBank/DDBJ databases">
        <title>An improved genome assembly of the fluke Schistosoma japonicum.</title>
        <authorList>
            <person name="Hu W."/>
            <person name="Luo F."/>
            <person name="Yin M."/>
            <person name="Mo X."/>
            <person name="Sun C."/>
            <person name="Wu Q."/>
            <person name="Zhu B."/>
            <person name="Xiang M."/>
            <person name="Wang J."/>
            <person name="Wang Y."/>
            <person name="Zhang T."/>
            <person name="Xu B."/>
            <person name="Zheng H."/>
            <person name="Feng Z."/>
        </authorList>
    </citation>
    <scope>NUCLEOTIDE SEQUENCE [LARGE SCALE GENOMIC DNA]</scope>
    <source>
        <strain evidence="1">HuSjv2</strain>
        <tissue evidence="1">Worms</tissue>
    </source>
</reference>
<dbReference type="AlphaFoldDB" id="A0A4Z2DDH5"/>
<dbReference type="EMBL" id="SKCS01000171">
    <property type="protein sequence ID" value="TNN14561.1"/>
    <property type="molecule type" value="Genomic_DNA"/>
</dbReference>
<comment type="caution">
    <text evidence="1">The sequence shown here is derived from an EMBL/GenBank/DDBJ whole genome shotgun (WGS) entry which is preliminary data.</text>
</comment>
<dbReference type="GO" id="GO:0005813">
    <property type="term" value="C:centrosome"/>
    <property type="evidence" value="ECO:0007669"/>
    <property type="project" value="TreeGrafter"/>
</dbReference>
<dbReference type="InterPro" id="IPR013083">
    <property type="entry name" value="Znf_RING/FYVE/PHD"/>
</dbReference>
<dbReference type="GO" id="GO:0032266">
    <property type="term" value="F:phosphatidylinositol-3-phosphate binding"/>
    <property type="evidence" value="ECO:0007669"/>
    <property type="project" value="TreeGrafter"/>
</dbReference>
<protein>
    <submittedName>
        <fullName evidence="1">Zinc finger FYVE domain containing 19 isoform 2</fullName>
    </submittedName>
</protein>
<dbReference type="Pfam" id="PF22586">
    <property type="entry name" value="ANCHR-like_BBOX"/>
    <property type="match status" value="1"/>
</dbReference>
<keyword evidence="2" id="KW-1185">Reference proteome</keyword>
<gene>
    <name evidence="1" type="ORF">EWB00_002078</name>
</gene>
<accession>A0A4Z2DDH5</accession>
<evidence type="ECO:0000313" key="1">
    <source>
        <dbReference type="EMBL" id="TNN14561.1"/>
    </source>
</evidence>